<dbReference type="Gene3D" id="4.10.240.10">
    <property type="entry name" value="Zn(2)-C6 fungal-type DNA-binding domain"/>
    <property type="match status" value="1"/>
</dbReference>
<dbReference type="SMART" id="SM00066">
    <property type="entry name" value="GAL4"/>
    <property type="match status" value="1"/>
</dbReference>
<dbReference type="CDD" id="cd12148">
    <property type="entry name" value="fungal_TF_MHR"/>
    <property type="match status" value="1"/>
</dbReference>
<accession>A0AAI8W0E6</accession>
<feature type="domain" description="Zn(2)-C6 fungal-type" evidence="4">
    <location>
        <begin position="45"/>
        <end position="73"/>
    </location>
</feature>
<dbReference type="GO" id="GO:0000976">
    <property type="term" value="F:transcription cis-regulatory region binding"/>
    <property type="evidence" value="ECO:0007669"/>
    <property type="project" value="TreeGrafter"/>
</dbReference>
<dbReference type="EMBL" id="CAUWAG010000020">
    <property type="protein sequence ID" value="CAJ2513783.1"/>
    <property type="molecule type" value="Genomic_DNA"/>
</dbReference>
<sequence length="977" mass="108650">MASTEMASMGEPNQSQPQRSSSPDGGDDANSAAKKAIIRKRTKTGCTTCRKRRIKCDEGRPTCNNCLKSKRQCEGYNQRVIFKDPLGFAGSPYGPIHYPAPSPQALLREQQLAAAQQRASSQALQIIAPKPPILGYPLMLGTQFDQFYPGQAGPVGASSTLTFEEAQFGVPPQPSRFTFFPPTTVDAFSQGQWRQESSEDLHQSSPPTGQKNTQDVGTLVPPNPSDAQPGKGKAVVVVEPLTNAVEPQLEDWEYPDFDDDASMADSDDEPTLIRRDSQLSLNELGLVMSQRIDLPYHMHGTHTRTFSAFHEDVLASYDPSPANSPLNDKQIAAVFWHFVNVTGPSVSLYERHPLDPTHIFHGQPIPKSRQHIWTYAFPILSFGHPALLQAILALGSLQIAKLQRVPPTASLKHYHLALRRIAKNVSRPARRAQASNLAATLLLGFYEVWNSDHDKWSRHLLGARWIIKEIPYARMTRSMMAVKLQQRQREMAQAQMDGFGYFNPLEEPGPLHKDWDAIDVPLLCAITGRNISYDDYGMLPEDMSSHPRPKHAATHRDMERYEQLSDLFWWYCKMDVYQSILGGTRPFMEYDAWTQCPPRAPMGRLDAIYGTYDHLMLLLGRLMTFASRDIVRKREAIKVKGAGPGKPPPGMFVGMMPASENVTLPMGFSPPREESPPSDVPPKPDLDTRTAEACREWERIRQAFDELKNHFGPEFEPLAADIHPAEATPFGLAAHYRTYPIAGIWMNFYMGLIVLHRAHPMMPPVAMLAAGMSAQATMPYALAIGRIAAGLEANISHLQVVSTLTAAALIECSFPLFVAGIQFRDTQQRHWLVRRLHDIARLTGWQSAHQIADGCESAWTKAAQYGRGPPYERAADVDDDYTLANYAHVQARAREAADARRPSTMAPPLSTRGGISVGRGGSGGNPRRIDRRIHEVDNDDGGKIVLAKGEKAFYAMGLLAVEHDLEKLDLDAADRER</sequence>
<evidence type="ECO:0000256" key="3">
    <source>
        <dbReference type="SAM" id="MobiDB-lite"/>
    </source>
</evidence>
<name>A0AAI8W0E6_9PEZI</name>
<comment type="subcellular location">
    <subcellularLocation>
        <location evidence="1">Nucleus</location>
    </subcellularLocation>
</comment>
<evidence type="ECO:0000256" key="2">
    <source>
        <dbReference type="ARBA" id="ARBA00023242"/>
    </source>
</evidence>
<dbReference type="PROSITE" id="PS00463">
    <property type="entry name" value="ZN2_CY6_FUNGAL_1"/>
    <property type="match status" value="1"/>
</dbReference>
<feature type="region of interest" description="Disordered" evidence="3">
    <location>
        <begin position="667"/>
        <end position="687"/>
    </location>
</feature>
<dbReference type="PROSITE" id="PS50048">
    <property type="entry name" value="ZN2_CY6_FUNGAL_2"/>
    <property type="match status" value="1"/>
</dbReference>
<evidence type="ECO:0000313" key="5">
    <source>
        <dbReference type="EMBL" id="CAJ2513783.1"/>
    </source>
</evidence>
<comment type="caution">
    <text evidence="5">The sequence shown here is derived from an EMBL/GenBank/DDBJ whole genome shotgun (WGS) entry which is preliminary data.</text>
</comment>
<dbReference type="CDD" id="cd00067">
    <property type="entry name" value="GAL4"/>
    <property type="match status" value="1"/>
</dbReference>
<feature type="region of interest" description="Disordered" evidence="3">
    <location>
        <begin position="1"/>
        <end position="33"/>
    </location>
</feature>
<feature type="region of interest" description="Disordered" evidence="3">
    <location>
        <begin position="894"/>
        <end position="929"/>
    </location>
</feature>
<protein>
    <submittedName>
        <fullName evidence="5">Uu.00g019020.m01.CDS01</fullName>
    </submittedName>
</protein>
<keyword evidence="2" id="KW-0539">Nucleus</keyword>
<feature type="compositionally biased region" description="Gly residues" evidence="3">
    <location>
        <begin position="915"/>
        <end position="924"/>
    </location>
</feature>
<dbReference type="PANTHER" id="PTHR37534">
    <property type="entry name" value="TRANSCRIPTIONAL ACTIVATOR PROTEIN UGA3"/>
    <property type="match status" value="1"/>
</dbReference>
<dbReference type="PANTHER" id="PTHR37534:SF23">
    <property type="entry name" value="ZN(II)2CYS6 TRANSCRIPTION FACTOR (EUROFUNG)"/>
    <property type="match status" value="1"/>
</dbReference>
<dbReference type="GO" id="GO:0000981">
    <property type="term" value="F:DNA-binding transcription factor activity, RNA polymerase II-specific"/>
    <property type="evidence" value="ECO:0007669"/>
    <property type="project" value="InterPro"/>
</dbReference>
<feature type="compositionally biased region" description="Polar residues" evidence="3">
    <location>
        <begin position="203"/>
        <end position="216"/>
    </location>
</feature>
<dbReference type="AlphaFoldDB" id="A0AAI8W0E6"/>
<dbReference type="InterPro" id="IPR021858">
    <property type="entry name" value="Fun_TF"/>
</dbReference>
<evidence type="ECO:0000313" key="6">
    <source>
        <dbReference type="Proteomes" id="UP001295740"/>
    </source>
</evidence>
<dbReference type="Pfam" id="PF11951">
    <property type="entry name" value="Fungal_trans_2"/>
    <property type="match status" value="2"/>
</dbReference>
<evidence type="ECO:0000259" key="4">
    <source>
        <dbReference type="PROSITE" id="PS50048"/>
    </source>
</evidence>
<feature type="compositionally biased region" description="Low complexity" evidence="3">
    <location>
        <begin position="12"/>
        <end position="23"/>
    </location>
</feature>
<dbReference type="GO" id="GO:0005634">
    <property type="term" value="C:nucleus"/>
    <property type="evidence" value="ECO:0007669"/>
    <property type="project" value="UniProtKB-SubCell"/>
</dbReference>
<organism evidence="5 6">
    <name type="scientific">Anthostomella pinea</name>
    <dbReference type="NCBI Taxonomy" id="933095"/>
    <lineage>
        <taxon>Eukaryota</taxon>
        <taxon>Fungi</taxon>
        <taxon>Dikarya</taxon>
        <taxon>Ascomycota</taxon>
        <taxon>Pezizomycotina</taxon>
        <taxon>Sordariomycetes</taxon>
        <taxon>Xylariomycetidae</taxon>
        <taxon>Xylariales</taxon>
        <taxon>Xylariaceae</taxon>
        <taxon>Anthostomella</taxon>
    </lineage>
</organism>
<proteinExistence type="predicted"/>
<dbReference type="Pfam" id="PF00172">
    <property type="entry name" value="Zn_clus"/>
    <property type="match status" value="1"/>
</dbReference>
<dbReference type="InterPro" id="IPR036864">
    <property type="entry name" value="Zn2-C6_fun-type_DNA-bd_sf"/>
</dbReference>
<dbReference type="InterPro" id="IPR001138">
    <property type="entry name" value="Zn2Cys6_DnaBD"/>
</dbReference>
<dbReference type="SUPFAM" id="SSF57701">
    <property type="entry name" value="Zn2/Cys6 DNA-binding domain"/>
    <property type="match status" value="1"/>
</dbReference>
<dbReference type="GO" id="GO:0008270">
    <property type="term" value="F:zinc ion binding"/>
    <property type="evidence" value="ECO:0007669"/>
    <property type="project" value="InterPro"/>
</dbReference>
<reference evidence="5" key="1">
    <citation type="submission" date="2023-10" db="EMBL/GenBank/DDBJ databases">
        <authorList>
            <person name="Hackl T."/>
        </authorList>
    </citation>
    <scope>NUCLEOTIDE SEQUENCE</scope>
</reference>
<feature type="region of interest" description="Disordered" evidence="3">
    <location>
        <begin position="190"/>
        <end position="231"/>
    </location>
</feature>
<gene>
    <name evidence="5" type="ORF">KHLLAP_LOCUS14251</name>
</gene>
<dbReference type="Proteomes" id="UP001295740">
    <property type="component" value="Unassembled WGS sequence"/>
</dbReference>
<dbReference type="GO" id="GO:0045944">
    <property type="term" value="P:positive regulation of transcription by RNA polymerase II"/>
    <property type="evidence" value="ECO:0007669"/>
    <property type="project" value="TreeGrafter"/>
</dbReference>
<keyword evidence="6" id="KW-1185">Reference proteome</keyword>
<evidence type="ECO:0000256" key="1">
    <source>
        <dbReference type="ARBA" id="ARBA00004123"/>
    </source>
</evidence>